<evidence type="ECO:0000256" key="7">
    <source>
        <dbReference type="SAM" id="Phobius"/>
    </source>
</evidence>
<evidence type="ECO:0000256" key="4">
    <source>
        <dbReference type="ARBA" id="ARBA00022692"/>
    </source>
</evidence>
<gene>
    <name evidence="12" type="ORF">GTA51_19270</name>
</gene>
<dbReference type="InterPro" id="IPR023408">
    <property type="entry name" value="MscS_beta-dom_sf"/>
</dbReference>
<feature type="transmembrane region" description="Helical" evidence="7">
    <location>
        <begin position="373"/>
        <end position="393"/>
    </location>
</feature>
<organism evidence="12 13">
    <name type="scientific">Solidesulfovibrio aerotolerans</name>
    <dbReference type="NCBI Taxonomy" id="295255"/>
    <lineage>
        <taxon>Bacteria</taxon>
        <taxon>Pseudomonadati</taxon>
        <taxon>Thermodesulfobacteriota</taxon>
        <taxon>Desulfovibrionia</taxon>
        <taxon>Desulfovibrionales</taxon>
        <taxon>Desulfovibrionaceae</taxon>
        <taxon>Solidesulfovibrio</taxon>
    </lineage>
</organism>
<keyword evidence="5 7" id="KW-1133">Transmembrane helix</keyword>
<dbReference type="EMBL" id="WVUD01000068">
    <property type="protein sequence ID" value="MYL85242.1"/>
    <property type="molecule type" value="Genomic_DNA"/>
</dbReference>
<dbReference type="SUPFAM" id="SSF50182">
    <property type="entry name" value="Sm-like ribonucleoproteins"/>
    <property type="match status" value="1"/>
</dbReference>
<dbReference type="Gene3D" id="1.10.287.1260">
    <property type="match status" value="1"/>
</dbReference>
<dbReference type="Proteomes" id="UP000482487">
    <property type="component" value="Unassembled WGS sequence"/>
</dbReference>
<dbReference type="InterPro" id="IPR006685">
    <property type="entry name" value="MscS_channel_2nd"/>
</dbReference>
<dbReference type="PANTHER" id="PTHR30460:SF0">
    <property type="entry name" value="MODERATE CONDUCTANCE MECHANOSENSITIVE CHANNEL YBIO"/>
    <property type="match status" value="1"/>
</dbReference>
<proteinExistence type="inferred from homology"/>
<dbReference type="InterPro" id="IPR011066">
    <property type="entry name" value="MscS_channel_C_sf"/>
</dbReference>
<feature type="domain" description="Mechanosensitive ion channel MscS C-terminal" evidence="10">
    <location>
        <begin position="644"/>
        <end position="731"/>
    </location>
</feature>
<evidence type="ECO:0000256" key="8">
    <source>
        <dbReference type="SAM" id="SignalP"/>
    </source>
</evidence>
<dbReference type="Pfam" id="PF00924">
    <property type="entry name" value="MS_channel_2nd"/>
    <property type="match status" value="1"/>
</dbReference>
<protein>
    <submittedName>
        <fullName evidence="12">Mechanosensitive ion channel</fullName>
    </submittedName>
</protein>
<comment type="similarity">
    <text evidence="2">Belongs to the MscS (TC 1.A.23) family.</text>
</comment>
<dbReference type="Pfam" id="PF21082">
    <property type="entry name" value="MS_channel_3rd"/>
    <property type="match status" value="1"/>
</dbReference>
<comment type="subcellular location">
    <subcellularLocation>
        <location evidence="1">Cell membrane</location>
        <topology evidence="1">Multi-pass membrane protein</topology>
    </subcellularLocation>
</comment>
<keyword evidence="4 7" id="KW-0812">Transmembrane</keyword>
<keyword evidence="13" id="KW-1185">Reference proteome</keyword>
<evidence type="ECO:0000313" key="12">
    <source>
        <dbReference type="EMBL" id="MYL85242.1"/>
    </source>
</evidence>
<evidence type="ECO:0000256" key="1">
    <source>
        <dbReference type="ARBA" id="ARBA00004651"/>
    </source>
</evidence>
<dbReference type="PANTHER" id="PTHR30460">
    <property type="entry name" value="MODERATE CONDUCTANCE MECHANOSENSITIVE CHANNEL YBIO"/>
    <property type="match status" value="1"/>
</dbReference>
<evidence type="ECO:0000259" key="10">
    <source>
        <dbReference type="Pfam" id="PF21082"/>
    </source>
</evidence>
<dbReference type="GO" id="GO:0008381">
    <property type="term" value="F:mechanosensitive monoatomic ion channel activity"/>
    <property type="evidence" value="ECO:0007669"/>
    <property type="project" value="InterPro"/>
</dbReference>
<dbReference type="GO" id="GO:0005886">
    <property type="term" value="C:plasma membrane"/>
    <property type="evidence" value="ECO:0007669"/>
    <property type="project" value="UniProtKB-SubCell"/>
</dbReference>
<comment type="caution">
    <text evidence="12">The sequence shown here is derived from an EMBL/GenBank/DDBJ whole genome shotgun (WGS) entry which is preliminary data.</text>
</comment>
<feature type="transmembrane region" description="Helical" evidence="7">
    <location>
        <begin position="225"/>
        <end position="247"/>
    </location>
</feature>
<dbReference type="Gene3D" id="2.30.30.60">
    <property type="match status" value="1"/>
</dbReference>
<dbReference type="SUPFAM" id="SSF82861">
    <property type="entry name" value="Mechanosensitive channel protein MscS (YggB), transmembrane region"/>
    <property type="match status" value="1"/>
</dbReference>
<feature type="transmembrane region" description="Helical" evidence="7">
    <location>
        <begin position="444"/>
        <end position="463"/>
    </location>
</feature>
<dbReference type="OrthoDB" id="9784565at2"/>
<evidence type="ECO:0000259" key="11">
    <source>
        <dbReference type="Pfam" id="PF21088"/>
    </source>
</evidence>
<name>A0A7C9IYU2_9BACT</name>
<dbReference type="InterPro" id="IPR049278">
    <property type="entry name" value="MS_channel_C"/>
</dbReference>
<dbReference type="RefSeq" id="WP_160964023.1">
    <property type="nucleotide sequence ID" value="NZ_WVUD01000068.1"/>
</dbReference>
<feature type="transmembrane region" description="Helical" evidence="7">
    <location>
        <begin position="532"/>
        <end position="550"/>
    </location>
</feature>
<feature type="domain" description="Mechanosensitive ion channel transmembrane helices 2/3" evidence="11">
    <location>
        <begin position="536"/>
        <end position="572"/>
    </location>
</feature>
<dbReference type="InterPro" id="IPR011014">
    <property type="entry name" value="MscS_channel_TM-2"/>
</dbReference>
<evidence type="ECO:0000313" key="13">
    <source>
        <dbReference type="Proteomes" id="UP000482487"/>
    </source>
</evidence>
<dbReference type="InterPro" id="IPR049142">
    <property type="entry name" value="MS_channel_1st"/>
</dbReference>
<feature type="transmembrane region" description="Helical" evidence="7">
    <location>
        <begin position="201"/>
        <end position="219"/>
    </location>
</feature>
<accession>A0A7C9IYU2</accession>
<reference evidence="12 13" key="1">
    <citation type="submission" date="2020-01" db="EMBL/GenBank/DDBJ databases">
        <title>Genome sequence of Desulfovibrio aerotolerans DSM 16695(T).</title>
        <authorList>
            <person name="Karnachuk O."/>
            <person name="Avakyan M."/>
            <person name="Mardanov A."/>
            <person name="Kadnikov V."/>
            <person name="Ravin N."/>
        </authorList>
    </citation>
    <scope>NUCLEOTIDE SEQUENCE [LARGE SCALE GENOMIC DNA]</scope>
    <source>
        <strain evidence="12 13">DSM 16695</strain>
    </source>
</reference>
<feature type="transmembrane region" description="Helical" evidence="7">
    <location>
        <begin position="267"/>
        <end position="288"/>
    </location>
</feature>
<feature type="transmembrane region" description="Helical" evidence="7">
    <location>
        <begin position="300"/>
        <end position="320"/>
    </location>
</feature>
<keyword evidence="8" id="KW-0732">Signal</keyword>
<evidence type="ECO:0000259" key="9">
    <source>
        <dbReference type="Pfam" id="PF00924"/>
    </source>
</evidence>
<keyword evidence="3" id="KW-1003">Cell membrane</keyword>
<dbReference type="SUPFAM" id="SSF82689">
    <property type="entry name" value="Mechanosensitive channel protein MscS (YggB), C-terminal domain"/>
    <property type="match status" value="1"/>
</dbReference>
<feature type="transmembrane region" description="Helical" evidence="7">
    <location>
        <begin position="556"/>
        <end position="575"/>
    </location>
</feature>
<evidence type="ECO:0000256" key="2">
    <source>
        <dbReference type="ARBA" id="ARBA00008017"/>
    </source>
</evidence>
<feature type="transmembrane region" description="Helical" evidence="7">
    <location>
        <begin position="341"/>
        <end position="361"/>
    </location>
</feature>
<keyword evidence="6 7" id="KW-0472">Membrane</keyword>
<dbReference type="Gene3D" id="3.30.70.100">
    <property type="match status" value="1"/>
</dbReference>
<evidence type="ECO:0000256" key="5">
    <source>
        <dbReference type="ARBA" id="ARBA00022989"/>
    </source>
</evidence>
<feature type="domain" description="Mechanosensitive ion channel MscS" evidence="9">
    <location>
        <begin position="573"/>
        <end position="637"/>
    </location>
</feature>
<feature type="transmembrane region" description="Helical" evidence="7">
    <location>
        <begin position="469"/>
        <end position="489"/>
    </location>
</feature>
<feature type="chain" id="PRO_5028883803" evidence="8">
    <location>
        <begin position="30"/>
        <end position="793"/>
    </location>
</feature>
<dbReference type="InterPro" id="IPR045276">
    <property type="entry name" value="YbiO_bact"/>
</dbReference>
<dbReference type="InterPro" id="IPR010920">
    <property type="entry name" value="LSM_dom_sf"/>
</dbReference>
<evidence type="ECO:0000256" key="6">
    <source>
        <dbReference type="ARBA" id="ARBA00023136"/>
    </source>
</evidence>
<evidence type="ECO:0000256" key="3">
    <source>
        <dbReference type="ARBA" id="ARBA00022475"/>
    </source>
</evidence>
<feature type="transmembrane region" description="Helical" evidence="7">
    <location>
        <begin position="143"/>
        <end position="164"/>
    </location>
</feature>
<dbReference type="AlphaFoldDB" id="A0A7C9IYU2"/>
<dbReference type="Pfam" id="PF21088">
    <property type="entry name" value="MS_channel_1st"/>
    <property type="match status" value="1"/>
</dbReference>
<sequence length="793" mass="84074">MTATVRQLVAIFAVAVALALAHGVGPVRAAGFPTMPKAAKQAAPASPHEPTEPGQVDAFMATLTDVQARNLLHEKLAAQTAAAQAAAAAAQTGGLVRSLFGRLEANIRAVRERNAAFLHEAGQELAEHRILANLSDGGGAGTLLRYLLVLAAIGAGGLGVFAWTGRLRKSLKRRLDAAPPSLQTSRGVVILANLGLQMLEVAAFFLAASLFFMVLAPAAGALRELGTLVVVGLTNYLLIQAAARVLLAPGWEAARPIPLAEADAATLYRCLIAVALVSLVVGVVSVALEEVGQAVAFGDILYAQAGPLVGLMLAAMLHGNRERVAAALSGDGSGETGGARFWAARYGHLVAMAYVVVIGLYWSSQALVGNATIMHLVMGLFAIPACIGVDLWVRKLLLAASGEDRELIPLDADTARAAAAANQDGKALPDKRTLRYYIPLIRKTLRLVLAAFAAFAMLKMWGVEIAMGWLFARNVLSLLLVVVGGLLAWEVVRIRIDRRLGEENSMPGEEMEEGGGAGGSRSATLLLLLRKFLLSVIVVMGALIALSALGVDIAPLIAGAGVVGLAIGFGAQTLVKDIISGVFFLIDDAFRVGDYVEAGTAKGTVEQISLRSMKLRHPRGMVFTIPYGGLKILQNFSRDYIISKLDFRVRYDADIDKIRKIIKRINKEIMADEELSQGMLSDIKSMGVRKMEDSAMILRIKFKTVPGRQFVVQKELYRRVQEAFRDNGIEFAHRNVTVFFPPEMRPLAGGEKLSDQAAGLPSLAAAAAAAAAGAVAQEDERLAAKAGKPSEDG</sequence>
<feature type="signal peptide" evidence="8">
    <location>
        <begin position="1"/>
        <end position="29"/>
    </location>
</feature>